<organism evidence="7 8">
    <name type="scientific">Mariprofundus ferrooxydans PV-1</name>
    <dbReference type="NCBI Taxonomy" id="314345"/>
    <lineage>
        <taxon>Bacteria</taxon>
        <taxon>Pseudomonadati</taxon>
        <taxon>Pseudomonadota</taxon>
        <taxon>Candidatius Mariprofundia</taxon>
        <taxon>Mariprofundales</taxon>
        <taxon>Mariprofundaceae</taxon>
        <taxon>Mariprofundus</taxon>
    </lineage>
</organism>
<feature type="transmembrane region" description="Helical" evidence="5">
    <location>
        <begin position="144"/>
        <end position="163"/>
    </location>
</feature>
<keyword evidence="3 5" id="KW-1133">Transmembrane helix</keyword>
<keyword evidence="4 5" id="KW-0472">Membrane</keyword>
<feature type="transmembrane region" description="Helical" evidence="5">
    <location>
        <begin position="121"/>
        <end position="139"/>
    </location>
</feature>
<evidence type="ECO:0000256" key="2">
    <source>
        <dbReference type="ARBA" id="ARBA00022692"/>
    </source>
</evidence>
<accession>Q0EYJ9</accession>
<dbReference type="PANTHER" id="PTHR37422">
    <property type="entry name" value="TEICHURONIC ACID BIOSYNTHESIS PROTEIN TUAE"/>
    <property type="match status" value="1"/>
</dbReference>
<dbReference type="GO" id="GO:0016020">
    <property type="term" value="C:membrane"/>
    <property type="evidence" value="ECO:0007669"/>
    <property type="project" value="UniProtKB-SubCell"/>
</dbReference>
<proteinExistence type="predicted"/>
<feature type="domain" description="O-antigen ligase-related" evidence="6">
    <location>
        <begin position="136"/>
        <end position="278"/>
    </location>
</feature>
<comment type="subcellular location">
    <subcellularLocation>
        <location evidence="1">Membrane</location>
        <topology evidence="1">Multi-pass membrane protein</topology>
    </subcellularLocation>
</comment>
<dbReference type="PANTHER" id="PTHR37422:SF13">
    <property type="entry name" value="LIPOPOLYSACCHARIDE BIOSYNTHESIS PROTEIN PA4999-RELATED"/>
    <property type="match status" value="1"/>
</dbReference>
<evidence type="ECO:0000259" key="6">
    <source>
        <dbReference type="Pfam" id="PF04932"/>
    </source>
</evidence>
<dbReference type="InterPro" id="IPR007016">
    <property type="entry name" value="O-antigen_ligase-rel_domated"/>
</dbReference>
<name>Q0EYJ9_9PROT</name>
<dbReference type="Proteomes" id="UP000005297">
    <property type="component" value="Unassembled WGS sequence"/>
</dbReference>
<evidence type="ECO:0000256" key="1">
    <source>
        <dbReference type="ARBA" id="ARBA00004141"/>
    </source>
</evidence>
<dbReference type="HOGENOM" id="CLU_773394_0_0_0"/>
<evidence type="ECO:0000313" key="7">
    <source>
        <dbReference type="EMBL" id="EAU54368.1"/>
    </source>
</evidence>
<feature type="transmembrane region" description="Helical" evidence="5">
    <location>
        <begin position="330"/>
        <end position="348"/>
    </location>
</feature>
<dbReference type="EMBL" id="AATS01000009">
    <property type="protein sequence ID" value="EAU54368.1"/>
    <property type="molecule type" value="Genomic_DNA"/>
</dbReference>
<dbReference type="AlphaFoldDB" id="Q0EYJ9"/>
<reference evidence="7 8" key="1">
    <citation type="submission" date="2006-09" db="EMBL/GenBank/DDBJ databases">
        <authorList>
            <person name="Emerson D."/>
            <person name="Ferriera S."/>
            <person name="Johnson J."/>
            <person name="Kravitz S."/>
            <person name="Halpern A."/>
            <person name="Remington K."/>
            <person name="Beeson K."/>
            <person name="Tran B."/>
            <person name="Rogers Y.-H."/>
            <person name="Friedman R."/>
            <person name="Venter J.C."/>
        </authorList>
    </citation>
    <scope>NUCLEOTIDE SEQUENCE [LARGE SCALE GENOMIC DNA]</scope>
    <source>
        <strain evidence="7 8">PV-1</strain>
    </source>
</reference>
<keyword evidence="8" id="KW-1185">Reference proteome</keyword>
<evidence type="ECO:0000313" key="8">
    <source>
        <dbReference type="Proteomes" id="UP000005297"/>
    </source>
</evidence>
<protein>
    <recommendedName>
        <fullName evidence="6">O-antigen ligase-related domain-containing protein</fullName>
    </recommendedName>
</protein>
<comment type="caution">
    <text evidence="7">The sequence shown here is derived from an EMBL/GenBank/DDBJ whole genome shotgun (WGS) entry which is preliminary data.</text>
</comment>
<evidence type="ECO:0000256" key="3">
    <source>
        <dbReference type="ARBA" id="ARBA00022989"/>
    </source>
</evidence>
<gene>
    <name evidence="7" type="ORF">SPV1_00275</name>
</gene>
<feature type="transmembrane region" description="Helical" evidence="5">
    <location>
        <begin position="92"/>
        <end position="115"/>
    </location>
</feature>
<evidence type="ECO:0000256" key="4">
    <source>
        <dbReference type="ARBA" id="ARBA00023136"/>
    </source>
</evidence>
<feature type="transmembrane region" description="Helical" evidence="5">
    <location>
        <begin position="263"/>
        <end position="287"/>
    </location>
</feature>
<feature type="transmembrane region" description="Helical" evidence="5">
    <location>
        <begin position="169"/>
        <end position="186"/>
    </location>
</feature>
<keyword evidence="2 5" id="KW-0812">Transmembrane</keyword>
<dbReference type="InterPro" id="IPR051533">
    <property type="entry name" value="WaaL-like"/>
</dbReference>
<sequence>MLLFFVFALVGYLRVDGTSNILLYFTVLNLLPYLIGRFTPAEEQDSAFVYIALFALLALVFFTVSLPELFYQWESMPWLQHPILYGKVSTVGGMDVVMGSLSILATGLILFTSIVKNYRTLFVGLLSVIAATTSLSLLISSRSVVFAMIAVILSMMVLPWRRADNVNKLWIIAAIIAGVALAYITAPENTKRFYGQWDVADLVKAAELQGVPHGYGYGEVDPTNSAAVRLVLWARAWENIKNNPVLGIGARSWSYKDPHPHNVIIESALLFGLPSAMALVIFFLFLMNCVLRNFPKMLAQNQAVTVSIVFLLLFYLILNMTQSQLGSFRSLPLFLLSGFAVACLSSLLQKQRGDLFND</sequence>
<dbReference type="InParanoid" id="Q0EYJ9"/>
<dbReference type="Pfam" id="PF04932">
    <property type="entry name" value="Wzy_C"/>
    <property type="match status" value="1"/>
</dbReference>
<feature type="transmembrane region" description="Helical" evidence="5">
    <location>
        <begin position="299"/>
        <end position="318"/>
    </location>
</feature>
<feature type="transmembrane region" description="Helical" evidence="5">
    <location>
        <begin position="47"/>
        <end position="71"/>
    </location>
</feature>
<evidence type="ECO:0000256" key="5">
    <source>
        <dbReference type="SAM" id="Phobius"/>
    </source>
</evidence>